<feature type="compositionally biased region" description="Polar residues" evidence="1">
    <location>
        <begin position="45"/>
        <end position="62"/>
    </location>
</feature>
<name>A0AAF0CBZ0_9PROT</name>
<dbReference type="EMBL" id="CP118166">
    <property type="protein sequence ID" value="WDI32170.1"/>
    <property type="molecule type" value="Genomic_DNA"/>
</dbReference>
<reference evidence="2" key="1">
    <citation type="submission" date="2023-02" db="EMBL/GenBank/DDBJ databases">
        <title>Genome sequence of Hyphococcus flavus.</title>
        <authorList>
            <person name="Rong J.-C."/>
            <person name="Zhao Q."/>
            <person name="Yi M."/>
            <person name="Wu J.-Y."/>
        </authorList>
    </citation>
    <scope>NUCLEOTIDE SEQUENCE</scope>
    <source>
        <strain evidence="2">MCCC 1K03223</strain>
    </source>
</reference>
<dbReference type="AlphaFoldDB" id="A0AAF0CBZ0"/>
<accession>A0AAF0CBZ0</accession>
<keyword evidence="3" id="KW-1185">Reference proteome</keyword>
<dbReference type="KEGG" id="hfl:PUV54_03060"/>
<feature type="region of interest" description="Disordered" evidence="1">
    <location>
        <begin position="43"/>
        <end position="62"/>
    </location>
</feature>
<evidence type="ECO:0000313" key="3">
    <source>
        <dbReference type="Proteomes" id="UP001214043"/>
    </source>
</evidence>
<dbReference type="Proteomes" id="UP001214043">
    <property type="component" value="Chromosome"/>
</dbReference>
<evidence type="ECO:0000313" key="2">
    <source>
        <dbReference type="EMBL" id="WDI32170.1"/>
    </source>
</evidence>
<evidence type="ECO:0000256" key="1">
    <source>
        <dbReference type="SAM" id="MobiDB-lite"/>
    </source>
</evidence>
<sequence length="169" mass="18458">MKWLYGLCAFQTLLLGGVSLQVAGFDVRTDEIADMAREAKHAAAQSANTASDDWSWPSSSTGGASAEEIRLIVQEEIAALETNIRASASAQYAAQTTRAVKPRLEQKEIERLEASYQNDLSYYRSRGAITDKEMASLQMTIAKLPQTERRAALSQLARALASGEIDGRM</sequence>
<dbReference type="RefSeq" id="WP_274494069.1">
    <property type="nucleotide sequence ID" value="NZ_CP118166.1"/>
</dbReference>
<organism evidence="2 3">
    <name type="scientific">Hyphococcus flavus</name>
    <dbReference type="NCBI Taxonomy" id="1866326"/>
    <lineage>
        <taxon>Bacteria</taxon>
        <taxon>Pseudomonadati</taxon>
        <taxon>Pseudomonadota</taxon>
        <taxon>Alphaproteobacteria</taxon>
        <taxon>Parvularculales</taxon>
        <taxon>Parvularculaceae</taxon>
        <taxon>Hyphococcus</taxon>
    </lineage>
</organism>
<protein>
    <submittedName>
        <fullName evidence="2">Uncharacterized protein</fullName>
    </submittedName>
</protein>
<gene>
    <name evidence="2" type="ORF">PUV54_03060</name>
</gene>
<proteinExistence type="predicted"/>